<reference evidence="1 2" key="1">
    <citation type="submission" date="2019-01" db="EMBL/GenBank/DDBJ databases">
        <authorList>
            <person name="Sayadi A."/>
        </authorList>
    </citation>
    <scope>NUCLEOTIDE SEQUENCE [LARGE SCALE GENOMIC DNA]</scope>
</reference>
<evidence type="ECO:0000313" key="1">
    <source>
        <dbReference type="EMBL" id="VEN62486.1"/>
    </source>
</evidence>
<dbReference type="AlphaFoldDB" id="A0A653DQI2"/>
<sequence>MRPSFRVEVPTRCSLFCVHTEKSVVLSKTDALINGMLRSAFLKYSDVLSNGKYRVCNEL</sequence>
<dbReference type="Proteomes" id="UP000410492">
    <property type="component" value="Unassembled WGS sequence"/>
</dbReference>
<keyword evidence="2" id="KW-1185">Reference proteome</keyword>
<accession>A0A653DQI2</accession>
<organism evidence="1 2">
    <name type="scientific">Callosobruchus maculatus</name>
    <name type="common">Southern cowpea weevil</name>
    <name type="synonym">Pulse bruchid</name>
    <dbReference type="NCBI Taxonomy" id="64391"/>
    <lineage>
        <taxon>Eukaryota</taxon>
        <taxon>Metazoa</taxon>
        <taxon>Ecdysozoa</taxon>
        <taxon>Arthropoda</taxon>
        <taxon>Hexapoda</taxon>
        <taxon>Insecta</taxon>
        <taxon>Pterygota</taxon>
        <taxon>Neoptera</taxon>
        <taxon>Endopterygota</taxon>
        <taxon>Coleoptera</taxon>
        <taxon>Polyphaga</taxon>
        <taxon>Cucujiformia</taxon>
        <taxon>Chrysomeloidea</taxon>
        <taxon>Chrysomelidae</taxon>
        <taxon>Bruchinae</taxon>
        <taxon>Bruchini</taxon>
        <taxon>Callosobruchus</taxon>
    </lineage>
</organism>
<evidence type="ECO:0000313" key="2">
    <source>
        <dbReference type="Proteomes" id="UP000410492"/>
    </source>
</evidence>
<dbReference type="EMBL" id="CAACVG010013898">
    <property type="protein sequence ID" value="VEN62486.1"/>
    <property type="molecule type" value="Genomic_DNA"/>
</dbReference>
<proteinExistence type="predicted"/>
<gene>
    <name evidence="1" type="ORF">CALMAC_LOCUS19585</name>
</gene>
<name>A0A653DQI2_CALMS</name>
<protein>
    <submittedName>
        <fullName evidence="1">Uncharacterized protein</fullName>
    </submittedName>
</protein>